<protein>
    <submittedName>
        <fullName evidence="2">Uncharacterized protein</fullName>
    </submittedName>
</protein>
<dbReference type="AlphaFoldDB" id="A0A261R645"/>
<keyword evidence="3" id="KW-1185">Reference proteome</keyword>
<keyword evidence="1" id="KW-0175">Coiled coil</keyword>
<feature type="coiled-coil region" evidence="1">
    <location>
        <begin position="4"/>
        <end position="69"/>
    </location>
</feature>
<evidence type="ECO:0000313" key="2">
    <source>
        <dbReference type="EMBL" id="OZI20489.1"/>
    </source>
</evidence>
<organism evidence="2 3">
    <name type="scientific">Bordetella genomosp. 9</name>
    <dbReference type="NCBI Taxonomy" id="1416803"/>
    <lineage>
        <taxon>Bacteria</taxon>
        <taxon>Pseudomonadati</taxon>
        <taxon>Pseudomonadota</taxon>
        <taxon>Betaproteobacteria</taxon>
        <taxon>Burkholderiales</taxon>
        <taxon>Alcaligenaceae</taxon>
        <taxon>Bordetella</taxon>
    </lineage>
</organism>
<evidence type="ECO:0000256" key="1">
    <source>
        <dbReference type="SAM" id="Coils"/>
    </source>
</evidence>
<comment type="caution">
    <text evidence="2">The sequence shown here is derived from an EMBL/GenBank/DDBJ whole genome shotgun (WGS) entry which is preliminary data.</text>
</comment>
<dbReference type="Proteomes" id="UP000216857">
    <property type="component" value="Unassembled WGS sequence"/>
</dbReference>
<reference evidence="2" key="1">
    <citation type="submission" date="2017-05" db="EMBL/GenBank/DDBJ databases">
        <title>Complete and WGS of Bordetella genogroups.</title>
        <authorList>
            <person name="Spilker T."/>
            <person name="Lipuma J."/>
        </authorList>
    </citation>
    <scope>NUCLEOTIDE SEQUENCE</scope>
    <source>
        <strain evidence="2">AU21707</strain>
    </source>
</reference>
<evidence type="ECO:0000313" key="3">
    <source>
        <dbReference type="Proteomes" id="UP000216857"/>
    </source>
</evidence>
<accession>A0A261R645</accession>
<sequence length="80" mass="9265">MPTLEAEQQELRRAEQHIAAGRRLYQDQLAAIGSLRQRGLSTVEAEALLEAMEQSLDEMERHRDLVARRVLELSRDHRES</sequence>
<name>A0A261R645_9BORD</name>
<gene>
    <name evidence="2" type="ORF">CAL26_23630</name>
</gene>
<proteinExistence type="predicted"/>
<dbReference type="EMBL" id="NEVJ01000003">
    <property type="protein sequence ID" value="OZI20489.1"/>
    <property type="molecule type" value="Genomic_DNA"/>
</dbReference>